<evidence type="ECO:0000256" key="1">
    <source>
        <dbReference type="ARBA" id="ARBA00007992"/>
    </source>
</evidence>
<name>A0A1Y2APR1_9TREE</name>
<dbReference type="PRINTS" id="PR00420">
    <property type="entry name" value="RNGMNOXGNASE"/>
</dbReference>
<organism evidence="7 8">
    <name type="scientific">Naematelia encephala</name>
    <dbReference type="NCBI Taxonomy" id="71784"/>
    <lineage>
        <taxon>Eukaryota</taxon>
        <taxon>Fungi</taxon>
        <taxon>Dikarya</taxon>
        <taxon>Basidiomycota</taxon>
        <taxon>Agaricomycotina</taxon>
        <taxon>Tremellomycetes</taxon>
        <taxon>Tremellales</taxon>
        <taxon>Naemateliaceae</taxon>
        <taxon>Naematelia</taxon>
    </lineage>
</organism>
<keyword evidence="2" id="KW-0285">Flavoprotein</keyword>
<keyword evidence="3" id="KW-0274">FAD</keyword>
<evidence type="ECO:0000256" key="4">
    <source>
        <dbReference type="ARBA" id="ARBA00023002"/>
    </source>
</evidence>
<keyword evidence="8" id="KW-1185">Reference proteome</keyword>
<protein>
    <recommendedName>
        <fullName evidence="6">FAD-binding domain-containing protein</fullName>
    </recommendedName>
</protein>
<dbReference type="FunFam" id="3.50.50.60:FF:000115">
    <property type="entry name" value="Salicylate hydroxylase, putative"/>
    <property type="match status" value="1"/>
</dbReference>
<keyword evidence="4" id="KW-0560">Oxidoreductase</keyword>
<proteinExistence type="inferred from homology"/>
<dbReference type="PANTHER" id="PTHR13789:SF306">
    <property type="entry name" value="HYDROXYLASE, PUTATIVE-RELATED"/>
    <property type="match status" value="1"/>
</dbReference>
<evidence type="ECO:0000256" key="3">
    <source>
        <dbReference type="ARBA" id="ARBA00022827"/>
    </source>
</evidence>
<comment type="similarity">
    <text evidence="1">Belongs to the paxM FAD-dependent monooxygenase family.</text>
</comment>
<dbReference type="SUPFAM" id="SSF54373">
    <property type="entry name" value="FAD-linked reductases, C-terminal domain"/>
    <property type="match status" value="1"/>
</dbReference>
<dbReference type="GO" id="GO:0004497">
    <property type="term" value="F:monooxygenase activity"/>
    <property type="evidence" value="ECO:0007669"/>
    <property type="project" value="UniProtKB-KW"/>
</dbReference>
<dbReference type="STRING" id="71784.A0A1Y2APR1"/>
<dbReference type="Proteomes" id="UP000193986">
    <property type="component" value="Unassembled WGS sequence"/>
</dbReference>
<sequence length="470" mass="51835">MSNGNGTCRPNATSHGHSHAARPLDVLIVGAGLGGLASAIACGLAGHHVTLLEAAIQLGEVGAGIQLTPNVTRLLDRWGLLPALEPAAVQPGKIHFRRWQTGEVIGLTKLVPEFERDFGAPYWVVHRAHLHQALLDRAVELGAKVHVDSRVTHVDFDAGTVTVKNGRKYSGDLVLGCDGLKSITRSHFLEGEDKGPSPSPFCAYRATVPTELLQGDPELAPLVEQPDLSLWIGENRHVMSYPINGGKTFNLVLSHPDENDGDLPVAEMSDILAEMRDNYKGWDPRLTKIISFIRHTAKWKLMTYPRLCSWRHESGKFVLMGDACHAMLPYMSQGAAQAIEDAAALGRCLDRCTGPESLPRITEAYEKIRMDRAYQVQYKSAVNGRIWHYADGEAQSRRDMGMAASLTSEHYIRSTNQWSDPSTQIWLYNHDAERNADVFLDGFLKDTSKMASSLCKDGVQEMIDEGFLPH</sequence>
<dbReference type="Pfam" id="PF01494">
    <property type="entry name" value="FAD_binding_3"/>
    <property type="match status" value="1"/>
</dbReference>
<evidence type="ECO:0000259" key="6">
    <source>
        <dbReference type="Pfam" id="PF01494"/>
    </source>
</evidence>
<dbReference type="Gene3D" id="3.50.50.60">
    <property type="entry name" value="FAD/NAD(P)-binding domain"/>
    <property type="match status" value="1"/>
</dbReference>
<reference evidence="7 8" key="1">
    <citation type="submission" date="2016-07" db="EMBL/GenBank/DDBJ databases">
        <title>Pervasive Adenine N6-methylation of Active Genes in Fungi.</title>
        <authorList>
            <consortium name="DOE Joint Genome Institute"/>
            <person name="Mondo S.J."/>
            <person name="Dannebaum R.O."/>
            <person name="Kuo R.C."/>
            <person name="Labutti K."/>
            <person name="Haridas S."/>
            <person name="Kuo A."/>
            <person name="Salamov A."/>
            <person name="Ahrendt S.R."/>
            <person name="Lipzen A."/>
            <person name="Sullivan W."/>
            <person name="Andreopoulos W.B."/>
            <person name="Clum A."/>
            <person name="Lindquist E."/>
            <person name="Daum C."/>
            <person name="Ramamoorthy G.K."/>
            <person name="Gryganskyi A."/>
            <person name="Culley D."/>
            <person name="Magnuson J.K."/>
            <person name="James T.Y."/>
            <person name="O'Malley M.A."/>
            <person name="Stajich J.E."/>
            <person name="Spatafora J.W."/>
            <person name="Visel A."/>
            <person name="Grigoriev I.V."/>
        </authorList>
    </citation>
    <scope>NUCLEOTIDE SEQUENCE [LARGE SCALE GENOMIC DNA]</scope>
    <source>
        <strain evidence="7 8">68-887.2</strain>
    </source>
</reference>
<dbReference type="InterPro" id="IPR036188">
    <property type="entry name" value="FAD/NAD-bd_sf"/>
</dbReference>
<dbReference type="EMBL" id="MCFC01000066">
    <property type="protein sequence ID" value="ORY24553.1"/>
    <property type="molecule type" value="Genomic_DNA"/>
</dbReference>
<evidence type="ECO:0000256" key="2">
    <source>
        <dbReference type="ARBA" id="ARBA00022630"/>
    </source>
</evidence>
<dbReference type="OrthoDB" id="9993796at2759"/>
<dbReference type="PANTHER" id="PTHR13789">
    <property type="entry name" value="MONOOXYGENASE"/>
    <property type="match status" value="1"/>
</dbReference>
<keyword evidence="5" id="KW-0503">Monooxygenase</keyword>
<dbReference type="SUPFAM" id="SSF51905">
    <property type="entry name" value="FAD/NAD(P)-binding domain"/>
    <property type="match status" value="1"/>
</dbReference>
<dbReference type="InParanoid" id="A0A1Y2APR1"/>
<evidence type="ECO:0000313" key="8">
    <source>
        <dbReference type="Proteomes" id="UP000193986"/>
    </source>
</evidence>
<dbReference type="InterPro" id="IPR002938">
    <property type="entry name" value="FAD-bd"/>
</dbReference>
<evidence type="ECO:0000256" key="5">
    <source>
        <dbReference type="ARBA" id="ARBA00023033"/>
    </source>
</evidence>
<evidence type="ECO:0000313" key="7">
    <source>
        <dbReference type="EMBL" id="ORY24553.1"/>
    </source>
</evidence>
<accession>A0A1Y2APR1</accession>
<feature type="domain" description="FAD-binding" evidence="6">
    <location>
        <begin position="25"/>
        <end position="376"/>
    </location>
</feature>
<dbReference type="InterPro" id="IPR050493">
    <property type="entry name" value="FAD-dep_Monooxygenase_BioMet"/>
</dbReference>
<dbReference type="AlphaFoldDB" id="A0A1Y2APR1"/>
<gene>
    <name evidence="7" type="ORF">BCR39DRAFT_486220</name>
</gene>
<comment type="caution">
    <text evidence="7">The sequence shown here is derived from an EMBL/GenBank/DDBJ whole genome shotgun (WGS) entry which is preliminary data.</text>
</comment>
<dbReference type="GO" id="GO:0071949">
    <property type="term" value="F:FAD binding"/>
    <property type="evidence" value="ECO:0007669"/>
    <property type="project" value="InterPro"/>
</dbReference>